<dbReference type="Proteomes" id="UP000510721">
    <property type="component" value="Plasmid pEmeITTGR7a"/>
</dbReference>
<keyword evidence="2" id="KW-1185">Reference proteome</keyword>
<reference evidence="1 2" key="1">
    <citation type="submission" date="2019-06" db="EMBL/GenBank/DDBJ databases">
        <title>Complete genome sequence of Ensifer mexicanus ITTG R7 isolated from nodules of Acacia angustissima (Mill.) Kuntze.</title>
        <authorList>
            <person name="Rincon-Rosales R."/>
            <person name="Rogel M.A."/>
            <person name="Guerrero G."/>
            <person name="Rincon-Molina C.I."/>
            <person name="Lopez-Lopez A."/>
            <person name="Martinez-Romero E."/>
        </authorList>
    </citation>
    <scope>NUCLEOTIDE SEQUENCE [LARGE SCALE GENOMIC DNA]</scope>
    <source>
        <strain evidence="1 2">ITTG R7</strain>
        <plasmid evidence="2">pemeittgr7a</plasmid>
    </source>
</reference>
<dbReference type="EMBL" id="CP041239">
    <property type="protein sequence ID" value="QLL64182.1"/>
    <property type="molecule type" value="Genomic_DNA"/>
</dbReference>
<gene>
    <name evidence="1" type="ORF">FKV68_22410</name>
</gene>
<protein>
    <submittedName>
        <fullName evidence="1">Uncharacterized protein</fullName>
    </submittedName>
</protein>
<geneLocation type="plasmid" evidence="2">
    <name>pemeittgr7a</name>
</geneLocation>
<dbReference type="KEGG" id="emx:FKV68_22410"/>
<name>A0A859QFW3_9HYPH</name>
<accession>A0A859QFW3</accession>
<sequence length="63" mass="7131">MIVEDPDPGQDAIKRERDWLACVWGSDFPHDFRAQWQLLAFVQRPIAGAFESMGALLAARSSR</sequence>
<evidence type="ECO:0000313" key="1">
    <source>
        <dbReference type="EMBL" id="QLL64182.1"/>
    </source>
</evidence>
<organism evidence="1 2">
    <name type="scientific">Sinorhizobium mexicanum</name>
    <dbReference type="NCBI Taxonomy" id="375549"/>
    <lineage>
        <taxon>Bacteria</taxon>
        <taxon>Pseudomonadati</taxon>
        <taxon>Pseudomonadota</taxon>
        <taxon>Alphaproteobacteria</taxon>
        <taxon>Hyphomicrobiales</taxon>
        <taxon>Rhizobiaceae</taxon>
        <taxon>Sinorhizobium/Ensifer group</taxon>
        <taxon>Sinorhizobium</taxon>
    </lineage>
</organism>
<proteinExistence type="predicted"/>
<evidence type="ECO:0000313" key="2">
    <source>
        <dbReference type="Proteomes" id="UP000510721"/>
    </source>
</evidence>
<dbReference type="AlphaFoldDB" id="A0A859QFW3"/>
<keyword evidence="1" id="KW-0614">Plasmid</keyword>